<evidence type="ECO:0000256" key="1">
    <source>
        <dbReference type="SAM" id="SignalP"/>
    </source>
</evidence>
<dbReference type="EMBL" id="CP031048">
    <property type="protein sequence ID" value="QDZ24940.1"/>
    <property type="molecule type" value="Genomic_DNA"/>
</dbReference>
<sequence length="138" mass="15609">MQVMPRLPRAERRGSKGLRAFLILLSVLAAFVFSLPLASCQDEGKSNEESGDVVVAGAASSRKAIFETPYLCRLGKRYPWIRAFVDERLSMYADHIEWRETGGNPRLLVFEGNAIKTLFHFGDGHKDVEEIIREKLEL</sequence>
<organism evidence="2 3">
    <name type="scientific">Chloropicon primus</name>
    <dbReference type="NCBI Taxonomy" id="1764295"/>
    <lineage>
        <taxon>Eukaryota</taxon>
        <taxon>Viridiplantae</taxon>
        <taxon>Chlorophyta</taxon>
        <taxon>Chloropicophyceae</taxon>
        <taxon>Chloropicales</taxon>
        <taxon>Chloropicaceae</taxon>
        <taxon>Chloropicon</taxon>
    </lineage>
</organism>
<accession>A0A5B8MZH0</accession>
<protein>
    <submittedName>
        <fullName evidence="2">Uncharacterized protein</fullName>
    </submittedName>
</protein>
<proteinExistence type="predicted"/>
<evidence type="ECO:0000313" key="2">
    <source>
        <dbReference type="EMBL" id="QDZ24940.1"/>
    </source>
</evidence>
<evidence type="ECO:0000313" key="3">
    <source>
        <dbReference type="Proteomes" id="UP000316726"/>
    </source>
</evidence>
<feature type="signal peptide" evidence="1">
    <location>
        <begin position="1"/>
        <end position="40"/>
    </location>
</feature>
<keyword evidence="3" id="KW-1185">Reference proteome</keyword>
<reference evidence="2 3" key="1">
    <citation type="submission" date="2018-07" db="EMBL/GenBank/DDBJ databases">
        <title>The complete nuclear genome of the prasinophyte Chloropicon primus (CCMP1205).</title>
        <authorList>
            <person name="Pombert J.-F."/>
            <person name="Otis C."/>
            <person name="Turmel M."/>
            <person name="Lemieux C."/>
        </authorList>
    </citation>
    <scope>NUCLEOTIDE SEQUENCE [LARGE SCALE GENOMIC DNA]</scope>
    <source>
        <strain evidence="2 3">CCMP1205</strain>
    </source>
</reference>
<dbReference type="AlphaFoldDB" id="A0A5B8MZH0"/>
<name>A0A5B8MZH0_9CHLO</name>
<feature type="chain" id="PRO_5022668826" evidence="1">
    <location>
        <begin position="41"/>
        <end position="138"/>
    </location>
</feature>
<gene>
    <name evidence="2" type="ORF">A3770_15p74580</name>
</gene>
<dbReference type="Proteomes" id="UP000316726">
    <property type="component" value="Chromosome 15"/>
</dbReference>
<keyword evidence="1" id="KW-0732">Signal</keyword>